<dbReference type="Proteomes" id="UP000611554">
    <property type="component" value="Unassembled WGS sequence"/>
</dbReference>
<accession>A0ABQ2QFA7</accession>
<feature type="region of interest" description="Disordered" evidence="1">
    <location>
        <begin position="23"/>
        <end position="68"/>
    </location>
</feature>
<evidence type="ECO:0000313" key="3">
    <source>
        <dbReference type="Proteomes" id="UP000611554"/>
    </source>
</evidence>
<name>A0ABQ2QFA7_9ACTN</name>
<proteinExistence type="predicted"/>
<comment type="caution">
    <text evidence="2">The sequence shown here is derived from an EMBL/GenBank/DDBJ whole genome shotgun (WGS) entry which is preliminary data.</text>
</comment>
<gene>
    <name evidence="2" type="ORF">GCM10010140_03470</name>
</gene>
<sequence>MVDDTCLGVKLAHATRMTRGEAHCQIRHDGTGPSFDRITPGSGRTGPGPGDRRGRKSQESQEGWEKVPRGLPNLVLRAFHTFQGDL</sequence>
<organism evidence="2 3">
    <name type="scientific">Streptosporangium pseudovulgare</name>
    <dbReference type="NCBI Taxonomy" id="35765"/>
    <lineage>
        <taxon>Bacteria</taxon>
        <taxon>Bacillati</taxon>
        <taxon>Actinomycetota</taxon>
        <taxon>Actinomycetes</taxon>
        <taxon>Streptosporangiales</taxon>
        <taxon>Streptosporangiaceae</taxon>
        <taxon>Streptosporangium</taxon>
    </lineage>
</organism>
<dbReference type="EMBL" id="BMQJ01000001">
    <property type="protein sequence ID" value="GGP78543.1"/>
    <property type="molecule type" value="Genomic_DNA"/>
</dbReference>
<reference evidence="3" key="1">
    <citation type="journal article" date="2019" name="Int. J. Syst. Evol. Microbiol.">
        <title>The Global Catalogue of Microorganisms (GCM) 10K type strain sequencing project: providing services to taxonomists for standard genome sequencing and annotation.</title>
        <authorList>
            <consortium name="The Broad Institute Genomics Platform"/>
            <consortium name="The Broad Institute Genome Sequencing Center for Infectious Disease"/>
            <person name="Wu L."/>
            <person name="Ma J."/>
        </authorList>
    </citation>
    <scope>NUCLEOTIDE SEQUENCE [LARGE SCALE GENOMIC DNA]</scope>
    <source>
        <strain evidence="3">JCM 3115</strain>
    </source>
</reference>
<protein>
    <submittedName>
        <fullName evidence="2">Uncharacterized protein</fullName>
    </submittedName>
</protein>
<keyword evidence="3" id="KW-1185">Reference proteome</keyword>
<feature type="compositionally biased region" description="Basic and acidic residues" evidence="1">
    <location>
        <begin position="50"/>
        <end position="68"/>
    </location>
</feature>
<evidence type="ECO:0000313" key="2">
    <source>
        <dbReference type="EMBL" id="GGP78543.1"/>
    </source>
</evidence>
<evidence type="ECO:0000256" key="1">
    <source>
        <dbReference type="SAM" id="MobiDB-lite"/>
    </source>
</evidence>